<dbReference type="InterPro" id="IPR000914">
    <property type="entry name" value="SBP_5_dom"/>
</dbReference>
<name>A0A1F6TDZ5_9PROT</name>
<dbReference type="Gene3D" id="3.10.105.10">
    <property type="entry name" value="Dipeptide-binding Protein, Domain 3"/>
    <property type="match status" value="1"/>
</dbReference>
<evidence type="ECO:0000313" key="4">
    <source>
        <dbReference type="EMBL" id="OGI43286.1"/>
    </source>
</evidence>
<reference evidence="4 5" key="1">
    <citation type="journal article" date="2016" name="Nat. Commun.">
        <title>Thousands of microbial genomes shed light on interconnected biogeochemical processes in an aquifer system.</title>
        <authorList>
            <person name="Anantharaman K."/>
            <person name="Brown C.T."/>
            <person name="Hug L.A."/>
            <person name="Sharon I."/>
            <person name="Castelle C.J."/>
            <person name="Probst A.J."/>
            <person name="Thomas B.C."/>
            <person name="Singh A."/>
            <person name="Wilkins M.J."/>
            <person name="Karaoz U."/>
            <person name="Brodie E.L."/>
            <person name="Williams K.H."/>
            <person name="Hubbard S.S."/>
            <person name="Banfield J.F."/>
        </authorList>
    </citation>
    <scope>NUCLEOTIDE SEQUENCE [LARGE SCALE GENOMIC DNA]</scope>
</reference>
<evidence type="ECO:0000256" key="1">
    <source>
        <dbReference type="ARBA" id="ARBA00022729"/>
    </source>
</evidence>
<dbReference type="EMBL" id="MFSS01000062">
    <property type="protein sequence ID" value="OGI43286.1"/>
    <property type="molecule type" value="Genomic_DNA"/>
</dbReference>
<dbReference type="GO" id="GO:0030288">
    <property type="term" value="C:outer membrane-bounded periplasmic space"/>
    <property type="evidence" value="ECO:0007669"/>
    <property type="project" value="TreeGrafter"/>
</dbReference>
<organism evidence="4 5">
    <name type="scientific">Candidatus Muproteobacteria bacterium RBG_16_64_11</name>
    <dbReference type="NCBI Taxonomy" id="1817758"/>
    <lineage>
        <taxon>Bacteria</taxon>
        <taxon>Pseudomonadati</taxon>
        <taxon>Pseudomonadota</taxon>
        <taxon>Candidatus Muproteobacteria</taxon>
    </lineage>
</organism>
<dbReference type="CDD" id="cd08497">
    <property type="entry name" value="MbnE-like"/>
    <property type="match status" value="1"/>
</dbReference>
<feature type="domain" description="Solute-binding protein family 5" evidence="3">
    <location>
        <begin position="99"/>
        <end position="505"/>
    </location>
</feature>
<feature type="signal peptide" evidence="2">
    <location>
        <begin position="1"/>
        <end position="23"/>
    </location>
</feature>
<protein>
    <submittedName>
        <fullName evidence="4">Peptide ABC transporter substrate-binding protein</fullName>
    </submittedName>
</protein>
<evidence type="ECO:0000256" key="2">
    <source>
        <dbReference type="SAM" id="SignalP"/>
    </source>
</evidence>
<sequence length="595" mass="67821">MTIRRFFSLLSAVIAVVPLAAPAAPSAALGYQPKYRPGFAHFDYVRPDAPKGGELVMSAFGNFDSFNPFLLKGIPAAGLGDLVFETLMEQSLDEPYSLYAHLAEDIELAPNRLAVTFRLDPRARFSDGSPVTSEDVKFSFDTLKSKLAHPRYRFYWADIKQAVVLDARRVRFDFAKLNPELHLIAAQIPIFARRWVGDKNFDTLATTAPIASGPYLLEGYDLGKRVSYKRNPDYWAKDRNTRRGMFNFERIVYKYYKDDTVRLEGLKAGEYDFIWVYHSKQWARDFVGPPFDAGLIKKVELKHRNNAGMQGFIFNVRRPIFKDVRVRKAISLALDFEWSNKNLFYDQYTRCNSYFSNSELASSGLPGGDELKLLEPFRDRLPAAVFTAAWEPPSTKPPHSLRDNLRKAKALLEAAGWKLKDGVLQNADGRRLEFEVMLAQKGFERILAPFAHNLGKLGINAHYRTVDVALYQRRTDTFDFDMMVESFGQSQSPGNELMSLWHSTAADQEGSNNTIGIKDPVVDALIEKLIYAPDRARLITAARALDRVLLHGEYLVPNWYIGAHRVAHWDKFGFPERLPLYFGADGWMLRTAWRK</sequence>
<dbReference type="Proteomes" id="UP000177925">
    <property type="component" value="Unassembled WGS sequence"/>
</dbReference>
<dbReference type="GO" id="GO:0015833">
    <property type="term" value="P:peptide transport"/>
    <property type="evidence" value="ECO:0007669"/>
    <property type="project" value="TreeGrafter"/>
</dbReference>
<dbReference type="PANTHER" id="PTHR30290:SF64">
    <property type="entry name" value="ABC TRANSPORTER PERIPLASMIC BINDING PROTEIN"/>
    <property type="match status" value="1"/>
</dbReference>
<dbReference type="PIRSF" id="PIRSF002741">
    <property type="entry name" value="MppA"/>
    <property type="match status" value="1"/>
</dbReference>
<dbReference type="AlphaFoldDB" id="A0A1F6TDZ5"/>
<feature type="chain" id="PRO_5009526664" evidence="2">
    <location>
        <begin position="24"/>
        <end position="595"/>
    </location>
</feature>
<dbReference type="InterPro" id="IPR030678">
    <property type="entry name" value="Peptide/Ni-bd"/>
</dbReference>
<evidence type="ECO:0000313" key="5">
    <source>
        <dbReference type="Proteomes" id="UP000177925"/>
    </source>
</evidence>
<dbReference type="PANTHER" id="PTHR30290">
    <property type="entry name" value="PERIPLASMIC BINDING COMPONENT OF ABC TRANSPORTER"/>
    <property type="match status" value="1"/>
</dbReference>
<dbReference type="SUPFAM" id="SSF53850">
    <property type="entry name" value="Periplasmic binding protein-like II"/>
    <property type="match status" value="1"/>
</dbReference>
<dbReference type="GO" id="GO:0042884">
    <property type="term" value="P:microcin transport"/>
    <property type="evidence" value="ECO:0007669"/>
    <property type="project" value="TreeGrafter"/>
</dbReference>
<dbReference type="Gene3D" id="3.40.190.10">
    <property type="entry name" value="Periplasmic binding protein-like II"/>
    <property type="match status" value="1"/>
</dbReference>
<evidence type="ECO:0000259" key="3">
    <source>
        <dbReference type="Pfam" id="PF00496"/>
    </source>
</evidence>
<dbReference type="STRING" id="1817758.A2150_04510"/>
<accession>A0A1F6TDZ5</accession>
<keyword evidence="1 2" id="KW-0732">Signal</keyword>
<dbReference type="InterPro" id="IPR039424">
    <property type="entry name" value="SBP_5"/>
</dbReference>
<dbReference type="GO" id="GO:0043190">
    <property type="term" value="C:ATP-binding cassette (ABC) transporter complex"/>
    <property type="evidence" value="ECO:0007669"/>
    <property type="project" value="InterPro"/>
</dbReference>
<dbReference type="Pfam" id="PF00496">
    <property type="entry name" value="SBP_bac_5"/>
    <property type="match status" value="1"/>
</dbReference>
<dbReference type="GO" id="GO:1904680">
    <property type="term" value="F:peptide transmembrane transporter activity"/>
    <property type="evidence" value="ECO:0007669"/>
    <property type="project" value="TreeGrafter"/>
</dbReference>
<gene>
    <name evidence="4" type="ORF">A2150_04510</name>
</gene>
<proteinExistence type="predicted"/>
<comment type="caution">
    <text evidence="4">The sequence shown here is derived from an EMBL/GenBank/DDBJ whole genome shotgun (WGS) entry which is preliminary data.</text>
</comment>